<proteinExistence type="predicted"/>
<evidence type="ECO:0000313" key="3">
    <source>
        <dbReference type="Proteomes" id="UP001497623"/>
    </source>
</evidence>
<comment type="caution">
    <text evidence="2">The sequence shown here is derived from an EMBL/GenBank/DDBJ whole genome shotgun (WGS) entry which is preliminary data.</text>
</comment>
<feature type="region of interest" description="Disordered" evidence="1">
    <location>
        <begin position="33"/>
        <end position="117"/>
    </location>
</feature>
<feature type="compositionally biased region" description="Gly residues" evidence="1">
    <location>
        <begin position="47"/>
        <end position="67"/>
    </location>
</feature>
<dbReference type="Proteomes" id="UP001497623">
    <property type="component" value="Unassembled WGS sequence"/>
</dbReference>
<sequence length="117" mass="13023">CELECFQNIGTCDCQILFLRAQQIFEMGMARGRGRGFGSRGPRGRNGPRGSGRGGGGHFRGRGGGNFRGRRPNHERGGISLENDGIVKRKHYKEFGEAHPADEENADIKRRKVRILK</sequence>
<protein>
    <submittedName>
        <fullName evidence="2">Uncharacterized protein</fullName>
    </submittedName>
</protein>
<gene>
    <name evidence="2" type="ORF">MNOR_LOCUS29646</name>
</gene>
<keyword evidence="3" id="KW-1185">Reference proteome</keyword>
<accession>A0AAV2RUR0</accession>
<reference evidence="2 3" key="1">
    <citation type="submission" date="2024-05" db="EMBL/GenBank/DDBJ databases">
        <authorList>
            <person name="Wallberg A."/>
        </authorList>
    </citation>
    <scope>NUCLEOTIDE SEQUENCE [LARGE SCALE GENOMIC DNA]</scope>
</reference>
<feature type="compositionally biased region" description="Basic and acidic residues" evidence="1">
    <location>
        <begin position="93"/>
        <end position="108"/>
    </location>
</feature>
<organism evidence="2 3">
    <name type="scientific">Meganyctiphanes norvegica</name>
    <name type="common">Northern krill</name>
    <name type="synonym">Thysanopoda norvegica</name>
    <dbReference type="NCBI Taxonomy" id="48144"/>
    <lineage>
        <taxon>Eukaryota</taxon>
        <taxon>Metazoa</taxon>
        <taxon>Ecdysozoa</taxon>
        <taxon>Arthropoda</taxon>
        <taxon>Crustacea</taxon>
        <taxon>Multicrustacea</taxon>
        <taxon>Malacostraca</taxon>
        <taxon>Eumalacostraca</taxon>
        <taxon>Eucarida</taxon>
        <taxon>Euphausiacea</taxon>
        <taxon>Euphausiidae</taxon>
        <taxon>Meganyctiphanes</taxon>
    </lineage>
</organism>
<feature type="non-terminal residue" evidence="2">
    <location>
        <position position="117"/>
    </location>
</feature>
<name>A0AAV2RUR0_MEGNR</name>
<dbReference type="EMBL" id="CAXKWB010034740">
    <property type="protein sequence ID" value="CAL4145314.1"/>
    <property type="molecule type" value="Genomic_DNA"/>
</dbReference>
<evidence type="ECO:0000256" key="1">
    <source>
        <dbReference type="SAM" id="MobiDB-lite"/>
    </source>
</evidence>
<dbReference type="AlphaFoldDB" id="A0AAV2RUR0"/>
<evidence type="ECO:0000313" key="2">
    <source>
        <dbReference type="EMBL" id="CAL4145314.1"/>
    </source>
</evidence>
<feature type="non-terminal residue" evidence="2">
    <location>
        <position position="1"/>
    </location>
</feature>